<keyword evidence="8" id="KW-1185">Reference proteome</keyword>
<dbReference type="PROSITE" id="PS51755">
    <property type="entry name" value="OMPR_PHOB"/>
    <property type="match status" value="1"/>
</dbReference>
<dbReference type="InterPro" id="IPR005158">
    <property type="entry name" value="BTAD"/>
</dbReference>
<dbReference type="GO" id="GO:0003677">
    <property type="term" value="F:DNA binding"/>
    <property type="evidence" value="ECO:0007669"/>
    <property type="project" value="UniProtKB-UniRule"/>
</dbReference>
<feature type="domain" description="OmpR/PhoB-type" evidence="6">
    <location>
        <begin position="5"/>
        <end position="110"/>
    </location>
</feature>
<accession>A0A327Z6K5</accession>
<dbReference type="PANTHER" id="PTHR35807">
    <property type="entry name" value="TRANSCRIPTIONAL REGULATOR REDD-RELATED"/>
    <property type="match status" value="1"/>
</dbReference>
<keyword evidence="3 5" id="KW-0238">DNA-binding</keyword>
<dbReference type="Gene3D" id="1.10.10.10">
    <property type="entry name" value="Winged helix-like DNA-binding domain superfamily/Winged helix DNA-binding domain"/>
    <property type="match status" value="1"/>
</dbReference>
<dbReference type="SUPFAM" id="SSF46894">
    <property type="entry name" value="C-terminal effector domain of the bipartite response regulators"/>
    <property type="match status" value="1"/>
</dbReference>
<feature type="DNA-binding region" description="OmpR/PhoB-type" evidence="5">
    <location>
        <begin position="5"/>
        <end position="110"/>
    </location>
</feature>
<dbReference type="Gene3D" id="1.25.40.10">
    <property type="entry name" value="Tetratricopeptide repeat domain"/>
    <property type="match status" value="1"/>
</dbReference>
<dbReference type="InterPro" id="IPR001867">
    <property type="entry name" value="OmpR/PhoB-type_DNA-bd"/>
</dbReference>
<evidence type="ECO:0000259" key="6">
    <source>
        <dbReference type="PROSITE" id="PS51755"/>
    </source>
</evidence>
<protein>
    <submittedName>
        <fullName evidence="7">Transcriptional regulator</fullName>
    </submittedName>
</protein>
<dbReference type="Gene3D" id="3.40.50.300">
    <property type="entry name" value="P-loop containing nucleotide triphosphate hydrolases"/>
    <property type="match status" value="1"/>
</dbReference>
<dbReference type="AlphaFoldDB" id="A0A327Z6K5"/>
<dbReference type="InterPro" id="IPR011990">
    <property type="entry name" value="TPR-like_helical_dom_sf"/>
</dbReference>
<keyword evidence="4" id="KW-0804">Transcription</keyword>
<dbReference type="InterPro" id="IPR041664">
    <property type="entry name" value="AAA_16"/>
</dbReference>
<sequence>MRRAPIGMTVPPGVRAQILGPPRLWRDGEELDLGPRQQAYLLTLLLARAGQPVSVAELVDLMWDEAAPATALNVIHKYVGTLRRLLEPGLPVRGAASYLVRRGNAYQFVPRPGTLDLADFRSLVAAAAAAGRDDAALDAYTAALRLWQGPAGDGMTHPPAAMSIFAGLNGEFFDACVTATELAVAAGRPERVLPAVRLAASIGPLHEPVQASLITVLGAAGLRAEALSVYLAVRARLAEELGVDPGTALLRAHRRVLGGQAPPFVPAVSPVRPAAAAPVPPAGLVGRSEELRALWHLVEPALTGGTGLALVEGEPGVGKTRLLEEIAAEADRHGMLTVWGGGVEGDGTPAMWPWVQAIGAVVASLPAAARARWLTAELGRLVAPRAEIAVPDSGTQFRLFEQVGSMLGEMAAQRPVLLLIDDLQWLDTESLQLFGHLVSRLPAGVVVAGSLRNQAPLPGSELARTLAAAARVPGHRRLSLGSLGPAEVAELVRHETGVDADPSVSEAIHARTDGNPFFVRELARLLGGGDLSRDAVERAGVPSTVRDVVLDRIRGLDSGARDLLETAAIAGRDVTLGLLARAARLDPQTCLERLEPLGSLGMVVRAPGDPFVFRFAHDLVREAVAAATPLGRTALLHLAVADALEQTATIEESGTERLAYHLWVAGPLADPVRTVRALIRAGRRATDKSAFAAAERQFRSAVRLAAKAGETELELSALTQLTTVAAMQVGYVDTAPELLERVEKLARGLGREREAADSLLSSWIATSHGLRLERSAELAGRMLAVSRASADPVVRTYGPQAWGIHQWDRGDITEAVRSLGENEGFLLDQLADRAPERLRRDMGMLWPGMRATVLTMNGHAEAAQELFDLMETSAAGKPFEVTRWAHHSTTAAAMAGDASRVLRVAEKGMAAFPERAFPHVRAYVEICLWWARAVTGNDPAGAADRASAIVAEALTDPPRSGFAFCSGLVGEMWLAAGEPATARSVIETAIRALGTQGQRSAEGLLLLQRAQALAACGEPEPVVRAAAVAARTLSAERGAHLFARRADDFLAKLGTPPGM</sequence>
<dbReference type="InterPro" id="IPR051677">
    <property type="entry name" value="AfsR-DnrI-RedD_regulator"/>
</dbReference>
<name>A0A327Z6K5_9ACTN</name>
<evidence type="ECO:0000313" key="7">
    <source>
        <dbReference type="EMBL" id="RAK26516.1"/>
    </source>
</evidence>
<evidence type="ECO:0000313" key="8">
    <source>
        <dbReference type="Proteomes" id="UP000249341"/>
    </source>
</evidence>
<dbReference type="Pfam" id="PF00486">
    <property type="entry name" value="Trans_reg_C"/>
    <property type="match status" value="1"/>
</dbReference>
<dbReference type="SMART" id="SM01043">
    <property type="entry name" value="BTAD"/>
    <property type="match status" value="1"/>
</dbReference>
<dbReference type="GO" id="GO:0006355">
    <property type="term" value="P:regulation of DNA-templated transcription"/>
    <property type="evidence" value="ECO:0007669"/>
    <property type="project" value="InterPro"/>
</dbReference>
<dbReference type="Proteomes" id="UP000249341">
    <property type="component" value="Unassembled WGS sequence"/>
</dbReference>
<evidence type="ECO:0000256" key="2">
    <source>
        <dbReference type="ARBA" id="ARBA00023015"/>
    </source>
</evidence>
<dbReference type="SUPFAM" id="SSF48452">
    <property type="entry name" value="TPR-like"/>
    <property type="match status" value="1"/>
</dbReference>
<organism evidence="7 8">
    <name type="scientific">Actinoplanes lutulentus</name>
    <dbReference type="NCBI Taxonomy" id="1287878"/>
    <lineage>
        <taxon>Bacteria</taxon>
        <taxon>Bacillati</taxon>
        <taxon>Actinomycetota</taxon>
        <taxon>Actinomycetes</taxon>
        <taxon>Micromonosporales</taxon>
        <taxon>Micromonosporaceae</taxon>
        <taxon>Actinoplanes</taxon>
    </lineage>
</organism>
<comment type="similarity">
    <text evidence="1">Belongs to the AfsR/DnrI/RedD regulatory family.</text>
</comment>
<dbReference type="InterPro" id="IPR027417">
    <property type="entry name" value="P-loop_NTPase"/>
</dbReference>
<reference evidence="7 8" key="1">
    <citation type="submission" date="2018-06" db="EMBL/GenBank/DDBJ databases">
        <title>Genomic Encyclopedia of Type Strains, Phase III (KMG-III): the genomes of soil and plant-associated and newly described type strains.</title>
        <authorList>
            <person name="Whitman W."/>
        </authorList>
    </citation>
    <scope>NUCLEOTIDE SEQUENCE [LARGE SCALE GENOMIC DNA]</scope>
    <source>
        <strain evidence="7 8">CGMCC 4.7090</strain>
    </source>
</reference>
<dbReference type="InterPro" id="IPR016032">
    <property type="entry name" value="Sig_transdc_resp-reg_C-effctor"/>
</dbReference>
<dbReference type="PANTHER" id="PTHR35807:SF1">
    <property type="entry name" value="TRANSCRIPTIONAL REGULATOR REDD"/>
    <property type="match status" value="1"/>
</dbReference>
<dbReference type="GO" id="GO:0000160">
    <property type="term" value="P:phosphorelay signal transduction system"/>
    <property type="evidence" value="ECO:0007669"/>
    <property type="project" value="InterPro"/>
</dbReference>
<proteinExistence type="inferred from homology"/>
<dbReference type="Pfam" id="PF13191">
    <property type="entry name" value="AAA_16"/>
    <property type="match status" value="1"/>
</dbReference>
<dbReference type="SUPFAM" id="SSF52540">
    <property type="entry name" value="P-loop containing nucleoside triphosphate hydrolases"/>
    <property type="match status" value="1"/>
</dbReference>
<evidence type="ECO:0000256" key="1">
    <source>
        <dbReference type="ARBA" id="ARBA00005820"/>
    </source>
</evidence>
<dbReference type="EMBL" id="QLMJ01000027">
    <property type="protein sequence ID" value="RAK26516.1"/>
    <property type="molecule type" value="Genomic_DNA"/>
</dbReference>
<evidence type="ECO:0000256" key="3">
    <source>
        <dbReference type="ARBA" id="ARBA00023125"/>
    </source>
</evidence>
<dbReference type="InterPro" id="IPR036388">
    <property type="entry name" value="WH-like_DNA-bd_sf"/>
</dbReference>
<dbReference type="Pfam" id="PF03704">
    <property type="entry name" value="BTAD"/>
    <property type="match status" value="1"/>
</dbReference>
<keyword evidence="2" id="KW-0805">Transcription regulation</keyword>
<gene>
    <name evidence="7" type="ORF">B0I29_127106</name>
</gene>
<dbReference type="SMART" id="SM00862">
    <property type="entry name" value="Trans_reg_C"/>
    <property type="match status" value="1"/>
</dbReference>
<evidence type="ECO:0000256" key="5">
    <source>
        <dbReference type="PROSITE-ProRule" id="PRU01091"/>
    </source>
</evidence>
<comment type="caution">
    <text evidence="7">The sequence shown here is derived from an EMBL/GenBank/DDBJ whole genome shotgun (WGS) entry which is preliminary data.</text>
</comment>
<evidence type="ECO:0000256" key="4">
    <source>
        <dbReference type="ARBA" id="ARBA00023163"/>
    </source>
</evidence>